<geneLocation type="plasmid" evidence="1">
    <name>pKpn-E1.Nr7</name>
</geneLocation>
<keyword evidence="1" id="KW-0614">Plasmid</keyword>
<dbReference type="EMBL" id="KM406491">
    <property type="protein sequence ID" value="AKA86768.1"/>
    <property type="molecule type" value="Genomic_DNA"/>
</dbReference>
<dbReference type="RefSeq" id="WP_227648722.1">
    <property type="nucleotide sequence ID" value="NZ_KM406491.1"/>
</dbReference>
<proteinExistence type="predicted"/>
<sequence>MAILTLLGGHMPAKKKAFYSSEDIGKFKSILDDLPDVTSERLEKKHVLDELKSDIKKLKDSKGYEDKEILKFLNDAGFSDVTLRDIKDITAGRVRKKRTSNSRKKSLELTKSSAHKIALPLRILTLQVRSINLHLSHIASHIMI</sequence>
<protein>
    <submittedName>
        <fullName evidence="1">MobC</fullName>
    </submittedName>
</protein>
<evidence type="ECO:0000313" key="1">
    <source>
        <dbReference type="EMBL" id="AKA86768.1"/>
    </source>
</evidence>
<organism evidence="1">
    <name type="scientific">Klebsiella pneumoniae</name>
    <dbReference type="NCBI Taxonomy" id="573"/>
    <lineage>
        <taxon>Bacteria</taxon>
        <taxon>Pseudomonadati</taxon>
        <taxon>Pseudomonadota</taxon>
        <taxon>Gammaproteobacteria</taxon>
        <taxon>Enterobacterales</taxon>
        <taxon>Enterobacteriaceae</taxon>
        <taxon>Klebsiella/Raoultella group</taxon>
        <taxon>Klebsiella</taxon>
        <taxon>Klebsiella pneumoniae complex</taxon>
    </lineage>
</organism>
<dbReference type="AlphaFoldDB" id="A0A0E3KAS9"/>
<accession>A0A0E3KAS9</accession>
<reference evidence="1" key="1">
    <citation type="journal article" date="2015" name="PLoS ONE">
        <title>Differentiation of IncL and IncM Plasmids Associated with the Spread of Clinically Relevant Antimicrobial Resistance.</title>
        <authorList>
            <person name="Carattoli A."/>
            <person name="Seiffert S.N."/>
            <person name="Schwendener S."/>
            <person name="Perreten V."/>
            <person name="Endimiani A."/>
        </authorList>
    </citation>
    <scope>NUCLEOTIDE SEQUENCE</scope>
    <source>
        <strain evidence="1">Kpn-E1.Nr7</strain>
        <plasmid evidence="1">pKpn-E1.Nr7</plasmid>
    </source>
</reference>
<name>A0A0E3KAS9_KLEPN</name>